<gene>
    <name evidence="3" type="ORF">CA982_14490</name>
</gene>
<accession>A0A2C9ZIU4</accession>
<dbReference type="GO" id="GO:0008270">
    <property type="term" value="F:zinc ion binding"/>
    <property type="evidence" value="ECO:0007669"/>
    <property type="project" value="InterPro"/>
</dbReference>
<dbReference type="InterPro" id="IPR041920">
    <property type="entry name" value="ROS/MUCR_sf"/>
</dbReference>
<evidence type="ECO:0000256" key="2">
    <source>
        <dbReference type="SAM" id="MobiDB-lite"/>
    </source>
</evidence>
<name>A0A2C9ZIU4_9ACTN</name>
<dbReference type="EMBL" id="NGFO01000016">
    <property type="protein sequence ID" value="OUC77916.1"/>
    <property type="molecule type" value="Genomic_DNA"/>
</dbReference>
<dbReference type="STRING" id="417102.CA982_14490"/>
<dbReference type="AlphaFoldDB" id="A0A2C9ZIU4"/>
<evidence type="ECO:0000313" key="4">
    <source>
        <dbReference type="Proteomes" id="UP000194632"/>
    </source>
</evidence>
<dbReference type="GO" id="GO:0003677">
    <property type="term" value="F:DNA binding"/>
    <property type="evidence" value="ECO:0007669"/>
    <property type="project" value="InterPro"/>
</dbReference>
<dbReference type="InterPro" id="IPR008807">
    <property type="entry name" value="ROS_MUCR"/>
</dbReference>
<evidence type="ECO:0008006" key="5">
    <source>
        <dbReference type="Google" id="ProtNLM"/>
    </source>
</evidence>
<proteinExistence type="inferred from homology"/>
<evidence type="ECO:0000256" key="1">
    <source>
        <dbReference type="ARBA" id="ARBA00007031"/>
    </source>
</evidence>
<dbReference type="Gene3D" id="1.10.10.1550">
    <property type="entry name" value="ROS/MUCR transcriptional regulator protein"/>
    <property type="match status" value="1"/>
</dbReference>
<dbReference type="Proteomes" id="UP000194632">
    <property type="component" value="Unassembled WGS sequence"/>
</dbReference>
<dbReference type="Pfam" id="PF05443">
    <property type="entry name" value="ROS_MUCR"/>
    <property type="match status" value="1"/>
</dbReference>
<protein>
    <recommendedName>
        <fullName evidence="5">ROS/MUCR transcriptional regulator protein</fullName>
    </recommendedName>
</protein>
<feature type="region of interest" description="Disordered" evidence="2">
    <location>
        <begin position="518"/>
        <end position="553"/>
    </location>
</feature>
<keyword evidence="4" id="KW-1185">Reference proteome</keyword>
<comment type="similarity">
    <text evidence="1">Belongs to the ros/MucR family.</text>
</comment>
<organism evidence="3 4">
    <name type="scientific">Gordonia lacunae</name>
    <dbReference type="NCBI Taxonomy" id="417102"/>
    <lineage>
        <taxon>Bacteria</taxon>
        <taxon>Bacillati</taxon>
        <taxon>Actinomycetota</taxon>
        <taxon>Actinomycetes</taxon>
        <taxon>Mycobacteriales</taxon>
        <taxon>Gordoniaceae</taxon>
        <taxon>Gordonia</taxon>
    </lineage>
</organism>
<reference evidence="3 4" key="1">
    <citation type="submission" date="2017-05" db="EMBL/GenBank/DDBJ databases">
        <title>Biotechnological potential of actinobacteria isolated from South African environments.</title>
        <authorList>
            <person name="Le Roes-Hill M."/>
            <person name="Prins A."/>
            <person name="Durrell K.A."/>
        </authorList>
    </citation>
    <scope>NUCLEOTIDE SEQUENCE [LARGE SCALE GENOMIC DNA]</scope>
    <source>
        <strain evidence="3">BS2</strain>
    </source>
</reference>
<evidence type="ECO:0000313" key="3">
    <source>
        <dbReference type="EMBL" id="OUC77916.1"/>
    </source>
</evidence>
<sequence>MVTAYTALALHGLADPPVETLPQLAVTGRFQHRQTATYAIVPRRAELSWDDVAVLDGLPVFTPAAAIRDLAAHGGARFTDDLADYFTAIVGAAAGRPDRAAIVAAIAATGVRLDAPSSPLPPLLARKWADTASLRTAQWGLITSAQLQQQGVTRSDHKKLRNARLVVPVANGVMREADRPGEGVLVAAQLAWVAAVRDSTPAQRLAAPRPDCVITGTTAVAIHGLGQPGKGLPQLAITKERRNGSRTTTTARYLGRSTALSWDDVDIVDGLPVFTPAAAIRDLGQDSRGRLVDDLAGYFADIAIAAAGRPDRDAIVAAIAACGARLRTVVCDARAILDRVYRTAGVSDDLLAATIWGGMWQRRFTAERVQHIVATALSAALDTIAGRAGDDLSTVLVQMLERNGQARKCVVPECEWWAVEQDRCYAHAIQRRRERVLLDPAGVDSSTTPTPRRSGHGWWGHLDDDGETIACHECGERFRALTRTHLETHDLTAREYKQRHGIEQRIGLVSTEIRERQQHQVATNPRTSELFRRNPNAPRLTDLPSALLNDQSR</sequence>
<dbReference type="GO" id="GO:0006355">
    <property type="term" value="P:regulation of DNA-templated transcription"/>
    <property type="evidence" value="ECO:0007669"/>
    <property type="project" value="InterPro"/>
</dbReference>
<comment type="caution">
    <text evidence="3">The sequence shown here is derived from an EMBL/GenBank/DDBJ whole genome shotgun (WGS) entry which is preliminary data.</text>
</comment>